<dbReference type="EMBL" id="MU853232">
    <property type="protein sequence ID" value="KAK4122042.1"/>
    <property type="molecule type" value="Genomic_DNA"/>
</dbReference>
<dbReference type="GeneID" id="87822512"/>
<protein>
    <submittedName>
        <fullName evidence="1">Uncharacterized protein</fullName>
    </submittedName>
</protein>
<accession>A0AAN6TWH0</accession>
<keyword evidence="2" id="KW-1185">Reference proteome</keyword>
<reference evidence="1" key="2">
    <citation type="submission" date="2023-05" db="EMBL/GenBank/DDBJ databases">
        <authorList>
            <consortium name="Lawrence Berkeley National Laboratory"/>
            <person name="Steindorff A."/>
            <person name="Hensen N."/>
            <person name="Bonometti L."/>
            <person name="Westerberg I."/>
            <person name="Brannstrom I.O."/>
            <person name="Guillou S."/>
            <person name="Cros-Aarteil S."/>
            <person name="Calhoun S."/>
            <person name="Haridas S."/>
            <person name="Kuo A."/>
            <person name="Mondo S."/>
            <person name="Pangilinan J."/>
            <person name="Riley R."/>
            <person name="Labutti K."/>
            <person name="Andreopoulos B."/>
            <person name="Lipzen A."/>
            <person name="Chen C."/>
            <person name="Yanf M."/>
            <person name="Daum C."/>
            <person name="Ng V."/>
            <person name="Clum A."/>
            <person name="Ohm R."/>
            <person name="Martin F."/>
            <person name="Silar P."/>
            <person name="Natvig D."/>
            <person name="Lalanne C."/>
            <person name="Gautier V."/>
            <person name="Ament-Velasquez S.L."/>
            <person name="Kruys A."/>
            <person name="Hutchinson M.I."/>
            <person name="Powell A.J."/>
            <person name="Barry K."/>
            <person name="Miller A.N."/>
            <person name="Grigoriev I.V."/>
            <person name="Debuchy R."/>
            <person name="Gladieux P."/>
            <person name="Thoren M.H."/>
            <person name="Johannesson H."/>
        </authorList>
    </citation>
    <scope>NUCLEOTIDE SEQUENCE</scope>
    <source>
        <strain evidence="1">CBS 731.68</strain>
    </source>
</reference>
<organism evidence="1 2">
    <name type="scientific">Parathielavia appendiculata</name>
    <dbReference type="NCBI Taxonomy" id="2587402"/>
    <lineage>
        <taxon>Eukaryota</taxon>
        <taxon>Fungi</taxon>
        <taxon>Dikarya</taxon>
        <taxon>Ascomycota</taxon>
        <taxon>Pezizomycotina</taxon>
        <taxon>Sordariomycetes</taxon>
        <taxon>Sordariomycetidae</taxon>
        <taxon>Sordariales</taxon>
        <taxon>Chaetomiaceae</taxon>
        <taxon>Parathielavia</taxon>
    </lineage>
</organism>
<sequence length="213" mass="23477">MDPGLTPNPVILRYKNKLAASRPLLLRGPRSPRATISVLTDNSSIASTRAGFTMVSEVGLSSGVYSMMNGNDRGYRGKYGGLGAQDVLEVLLWQRRWPDRVWAPGIIQELYGEYKDLQARGNQSGSKYLEQIAVQCISSSAMGSATPDGITDTYWDFRQEDDAAFDKTSMMPDTWNVPRLSMAVPAMFIPGIRGSGFYDLPDWSHDASPQFAP</sequence>
<comment type="caution">
    <text evidence="1">The sequence shown here is derived from an EMBL/GenBank/DDBJ whole genome shotgun (WGS) entry which is preliminary data.</text>
</comment>
<dbReference type="RefSeq" id="XP_062645813.1">
    <property type="nucleotide sequence ID" value="XM_062785746.1"/>
</dbReference>
<gene>
    <name evidence="1" type="ORF">N657DRAFT_104810</name>
</gene>
<evidence type="ECO:0000313" key="2">
    <source>
        <dbReference type="Proteomes" id="UP001302602"/>
    </source>
</evidence>
<name>A0AAN6TWH0_9PEZI</name>
<reference evidence="1" key="1">
    <citation type="journal article" date="2023" name="Mol. Phylogenet. Evol.">
        <title>Genome-scale phylogeny and comparative genomics of the fungal order Sordariales.</title>
        <authorList>
            <person name="Hensen N."/>
            <person name="Bonometti L."/>
            <person name="Westerberg I."/>
            <person name="Brannstrom I.O."/>
            <person name="Guillou S."/>
            <person name="Cros-Aarteil S."/>
            <person name="Calhoun S."/>
            <person name="Haridas S."/>
            <person name="Kuo A."/>
            <person name="Mondo S."/>
            <person name="Pangilinan J."/>
            <person name="Riley R."/>
            <person name="LaButti K."/>
            <person name="Andreopoulos B."/>
            <person name="Lipzen A."/>
            <person name="Chen C."/>
            <person name="Yan M."/>
            <person name="Daum C."/>
            <person name="Ng V."/>
            <person name="Clum A."/>
            <person name="Steindorff A."/>
            <person name="Ohm R.A."/>
            <person name="Martin F."/>
            <person name="Silar P."/>
            <person name="Natvig D.O."/>
            <person name="Lalanne C."/>
            <person name="Gautier V."/>
            <person name="Ament-Velasquez S.L."/>
            <person name="Kruys A."/>
            <person name="Hutchinson M.I."/>
            <person name="Powell A.J."/>
            <person name="Barry K."/>
            <person name="Miller A.N."/>
            <person name="Grigoriev I.V."/>
            <person name="Debuchy R."/>
            <person name="Gladieux P."/>
            <person name="Hiltunen Thoren M."/>
            <person name="Johannesson H."/>
        </authorList>
    </citation>
    <scope>NUCLEOTIDE SEQUENCE</scope>
    <source>
        <strain evidence="1">CBS 731.68</strain>
    </source>
</reference>
<proteinExistence type="predicted"/>
<dbReference type="AlphaFoldDB" id="A0AAN6TWH0"/>
<evidence type="ECO:0000313" key="1">
    <source>
        <dbReference type="EMBL" id="KAK4122042.1"/>
    </source>
</evidence>
<dbReference type="Proteomes" id="UP001302602">
    <property type="component" value="Unassembled WGS sequence"/>
</dbReference>